<evidence type="ECO:0000313" key="3">
    <source>
        <dbReference type="EMBL" id="KRN19952.1"/>
    </source>
</evidence>
<feature type="transmembrane region" description="Helical" evidence="1">
    <location>
        <begin position="98"/>
        <end position="113"/>
    </location>
</feature>
<dbReference type="AlphaFoldDB" id="A0A0R2EUD4"/>
<name>A0A0R2EUD4_9LACO</name>
<dbReference type="InterPro" id="IPR050469">
    <property type="entry name" value="Diguanylate_Cyclase"/>
</dbReference>
<dbReference type="SUPFAM" id="SSF55073">
    <property type="entry name" value="Nucleotide cyclase"/>
    <property type="match status" value="1"/>
</dbReference>
<dbReference type="SMART" id="SM00267">
    <property type="entry name" value="GGDEF"/>
    <property type="match status" value="1"/>
</dbReference>
<feature type="domain" description="GGDEF" evidence="2">
    <location>
        <begin position="238"/>
        <end position="377"/>
    </location>
</feature>
<evidence type="ECO:0000256" key="1">
    <source>
        <dbReference type="SAM" id="Phobius"/>
    </source>
</evidence>
<proteinExistence type="predicted"/>
<dbReference type="PANTHER" id="PTHR45138:SF9">
    <property type="entry name" value="DIGUANYLATE CYCLASE DGCM-RELATED"/>
    <property type="match status" value="1"/>
</dbReference>
<dbReference type="EMBL" id="AYZM01000134">
    <property type="protein sequence ID" value="KRN19952.1"/>
    <property type="molecule type" value="Genomic_DNA"/>
</dbReference>
<sequence>MLYWENQMVTFIINCLLITGYALLYTWTRDAKFTSERNRRWRGVYQISLTVIFLALFHFASELRILQEHSPHGFGWTYISFQVGVLIYALYFSKSKRLFWTLAVTLLIWYWWLPGVPNWLPPYVASLLLMYGLQQLGDVLIKRWYLYYSACAIFTIPFYWANFESLEGIDVGWPWEIVTTIIIFMILWQIQYRMLQQRIRQALLLREASTDTLTKLNNFRVFNEDLGTAYEHFHQTESMYALYTFDIDHFKRINDQYGHPMGNTVLERVAVRFNGLMQEAPGTPKTYRTGGEEFCCILFDVDPKSEHAEQVANHLREELSELQFSTRQGERFSITVSVGEALIQDYDQNYMDIYKRADQRLYHSKNAGRNTVTVRGN</sequence>
<keyword evidence="1" id="KW-1133">Transmembrane helix</keyword>
<accession>A0A0R2EUD4</accession>
<dbReference type="PATRIC" id="fig|1423804.4.peg.1709"/>
<keyword evidence="4" id="KW-1185">Reference proteome</keyword>
<dbReference type="Gene3D" id="3.30.70.270">
    <property type="match status" value="1"/>
</dbReference>
<evidence type="ECO:0000259" key="2">
    <source>
        <dbReference type="PROSITE" id="PS50887"/>
    </source>
</evidence>
<feature type="transmembrane region" description="Helical" evidence="1">
    <location>
        <begin position="119"/>
        <end position="137"/>
    </location>
</feature>
<feature type="transmembrane region" description="Helical" evidence="1">
    <location>
        <begin position="144"/>
        <end position="161"/>
    </location>
</feature>
<gene>
    <name evidence="3" type="ORF">FD14_GL001582</name>
</gene>
<dbReference type="RefSeq" id="WP_054737557.1">
    <property type="nucleotide sequence ID" value="NZ_AYZM01000134.1"/>
</dbReference>
<keyword evidence="1" id="KW-0812">Transmembrane</keyword>
<dbReference type="PANTHER" id="PTHR45138">
    <property type="entry name" value="REGULATORY COMPONENTS OF SENSORY TRANSDUCTION SYSTEM"/>
    <property type="match status" value="1"/>
</dbReference>
<dbReference type="Pfam" id="PF00990">
    <property type="entry name" value="GGDEF"/>
    <property type="match status" value="1"/>
</dbReference>
<feature type="transmembrane region" description="Helical" evidence="1">
    <location>
        <begin position="6"/>
        <end position="24"/>
    </location>
</feature>
<dbReference type="Proteomes" id="UP000051442">
    <property type="component" value="Unassembled WGS sequence"/>
</dbReference>
<feature type="transmembrane region" description="Helical" evidence="1">
    <location>
        <begin position="173"/>
        <end position="190"/>
    </location>
</feature>
<dbReference type="InterPro" id="IPR000160">
    <property type="entry name" value="GGDEF_dom"/>
</dbReference>
<dbReference type="FunFam" id="3.30.70.270:FF:000001">
    <property type="entry name" value="Diguanylate cyclase domain protein"/>
    <property type="match status" value="1"/>
</dbReference>
<dbReference type="PROSITE" id="PS50887">
    <property type="entry name" value="GGDEF"/>
    <property type="match status" value="1"/>
</dbReference>
<dbReference type="InterPro" id="IPR029787">
    <property type="entry name" value="Nucleotide_cyclase"/>
</dbReference>
<dbReference type="GO" id="GO:0052621">
    <property type="term" value="F:diguanylate cyclase activity"/>
    <property type="evidence" value="ECO:0007669"/>
    <property type="project" value="TreeGrafter"/>
</dbReference>
<keyword evidence="1" id="KW-0472">Membrane</keyword>
<dbReference type="OrthoDB" id="9759607at2"/>
<evidence type="ECO:0000313" key="4">
    <source>
        <dbReference type="Proteomes" id="UP000051442"/>
    </source>
</evidence>
<dbReference type="NCBIfam" id="TIGR00254">
    <property type="entry name" value="GGDEF"/>
    <property type="match status" value="1"/>
</dbReference>
<organism evidence="3 4">
    <name type="scientific">Secundilactobacillus similis DSM 23365 = JCM 2765</name>
    <dbReference type="NCBI Taxonomy" id="1423804"/>
    <lineage>
        <taxon>Bacteria</taxon>
        <taxon>Bacillati</taxon>
        <taxon>Bacillota</taxon>
        <taxon>Bacilli</taxon>
        <taxon>Lactobacillales</taxon>
        <taxon>Lactobacillaceae</taxon>
        <taxon>Secundilactobacillus</taxon>
    </lineage>
</organism>
<dbReference type="STRING" id="1423804.FD14_GL001582"/>
<feature type="transmembrane region" description="Helical" evidence="1">
    <location>
        <begin position="44"/>
        <end position="61"/>
    </location>
</feature>
<reference evidence="3 4" key="1">
    <citation type="journal article" date="2015" name="Genome Announc.">
        <title>Expanding the biotechnology potential of lactobacilli through comparative genomics of 213 strains and associated genera.</title>
        <authorList>
            <person name="Sun Z."/>
            <person name="Harris H.M."/>
            <person name="McCann A."/>
            <person name="Guo C."/>
            <person name="Argimon S."/>
            <person name="Zhang W."/>
            <person name="Yang X."/>
            <person name="Jeffery I.B."/>
            <person name="Cooney J.C."/>
            <person name="Kagawa T.F."/>
            <person name="Liu W."/>
            <person name="Song Y."/>
            <person name="Salvetti E."/>
            <person name="Wrobel A."/>
            <person name="Rasinkangas P."/>
            <person name="Parkhill J."/>
            <person name="Rea M.C."/>
            <person name="O'Sullivan O."/>
            <person name="Ritari J."/>
            <person name="Douillard F.P."/>
            <person name="Paul Ross R."/>
            <person name="Yang R."/>
            <person name="Briner A.E."/>
            <person name="Felis G.E."/>
            <person name="de Vos W.M."/>
            <person name="Barrangou R."/>
            <person name="Klaenhammer T.R."/>
            <person name="Caufield P.W."/>
            <person name="Cui Y."/>
            <person name="Zhang H."/>
            <person name="O'Toole P.W."/>
        </authorList>
    </citation>
    <scope>NUCLEOTIDE SEQUENCE [LARGE SCALE GENOMIC DNA]</scope>
    <source>
        <strain evidence="3 4">DSM 23365</strain>
    </source>
</reference>
<feature type="transmembrane region" description="Helical" evidence="1">
    <location>
        <begin position="73"/>
        <end position="91"/>
    </location>
</feature>
<protein>
    <recommendedName>
        <fullName evidence="2">GGDEF domain-containing protein</fullName>
    </recommendedName>
</protein>
<comment type="caution">
    <text evidence="3">The sequence shown here is derived from an EMBL/GenBank/DDBJ whole genome shotgun (WGS) entry which is preliminary data.</text>
</comment>
<dbReference type="InterPro" id="IPR043128">
    <property type="entry name" value="Rev_trsase/Diguanyl_cyclase"/>
</dbReference>
<dbReference type="CDD" id="cd01949">
    <property type="entry name" value="GGDEF"/>
    <property type="match status" value="1"/>
</dbReference>